<dbReference type="Gene3D" id="3.40.50.10350">
    <property type="entry name" value="Glycerate kinase, domain 1"/>
    <property type="match status" value="1"/>
</dbReference>
<dbReference type="eggNOG" id="COG1929">
    <property type="taxonomic scope" value="Bacteria"/>
</dbReference>
<sequence length="412" mass="41442">MRIVVAPDKFKDALDARGVGEAVAAGIRSVEADADLTVVPMADGGEGTLDAAIAAGFTEVPVTVTGPLGAPVEAAFALQTSTAVVELARASGLALVPRAQRDALRANSRGTGELIAAALEHGATSIILAIGGSASTDGGAGMLAALGARLLDADGADVPDGGGALRHVERIELDGLDARLANVHVTLASDVDHALLGPRGAASVFAPQKGASVAEVAQLELGLTRFARLLEDALGAPQTEARGASERPAAPAAQRAGSGAAGGVGFAALAVLHALRRPGVDVVCELARLRAHLAGADLVITGEGSFDAQSLGGKTPVGVLQAAASLEIPTVVVCGRSSLSEREWRDAGFAACYATMDRAPDRASSMRDAGAFLHEIGAEIARGLLAAAGPEPRLGGPVVGARQILDRDRPRR</sequence>
<dbReference type="OrthoDB" id="9774290at2"/>
<proteinExistence type="inferred from homology"/>
<evidence type="ECO:0000256" key="4">
    <source>
        <dbReference type="PIRNR" id="PIRNR006078"/>
    </source>
</evidence>
<evidence type="ECO:0000313" key="5">
    <source>
        <dbReference type="EMBL" id="SDQ53403.1"/>
    </source>
</evidence>
<dbReference type="InterPro" id="IPR036129">
    <property type="entry name" value="Glycerate_kinase_sf"/>
</dbReference>
<dbReference type="Pfam" id="PF02595">
    <property type="entry name" value="Gly_kinase"/>
    <property type="match status" value="1"/>
</dbReference>
<dbReference type="STRING" id="1079994.SAMN04488565_2934"/>
<dbReference type="GO" id="GO:0031388">
    <property type="term" value="P:organic acid phosphorylation"/>
    <property type="evidence" value="ECO:0007669"/>
    <property type="project" value="UniProtKB-UniRule"/>
</dbReference>
<dbReference type="RefSeq" id="WP_074690438.1">
    <property type="nucleotide sequence ID" value="NZ_FNKB01000002.1"/>
</dbReference>
<dbReference type="InterPro" id="IPR018197">
    <property type="entry name" value="Glycerate_kinase_RE-like"/>
</dbReference>
<evidence type="ECO:0000256" key="2">
    <source>
        <dbReference type="ARBA" id="ARBA00022679"/>
    </source>
</evidence>
<name>A0A1H1BNG9_9MICO</name>
<dbReference type="Proteomes" id="UP000182690">
    <property type="component" value="Unassembled WGS sequence"/>
</dbReference>
<protein>
    <submittedName>
        <fullName evidence="5">Glycerate kinase</fullName>
    </submittedName>
</protein>
<dbReference type="PIRSF" id="PIRSF006078">
    <property type="entry name" value="GlxK"/>
    <property type="match status" value="1"/>
</dbReference>
<dbReference type="SUPFAM" id="SSF110738">
    <property type="entry name" value="Glycerate kinase I"/>
    <property type="match status" value="1"/>
</dbReference>
<organism evidence="5 6">
    <name type="scientific">Leucobacter chromiiresistens</name>
    <dbReference type="NCBI Taxonomy" id="1079994"/>
    <lineage>
        <taxon>Bacteria</taxon>
        <taxon>Bacillati</taxon>
        <taxon>Actinomycetota</taxon>
        <taxon>Actinomycetes</taxon>
        <taxon>Micrococcales</taxon>
        <taxon>Microbacteriaceae</taxon>
        <taxon>Leucobacter</taxon>
    </lineage>
</organism>
<dbReference type="NCBIfam" id="TIGR00045">
    <property type="entry name" value="glycerate kinase"/>
    <property type="match status" value="1"/>
</dbReference>
<evidence type="ECO:0000313" key="6">
    <source>
        <dbReference type="Proteomes" id="UP000182690"/>
    </source>
</evidence>
<evidence type="ECO:0000256" key="3">
    <source>
        <dbReference type="ARBA" id="ARBA00022777"/>
    </source>
</evidence>
<dbReference type="Gene3D" id="3.90.1510.10">
    <property type="entry name" value="Glycerate kinase, domain 2"/>
    <property type="match status" value="1"/>
</dbReference>
<gene>
    <name evidence="5" type="ORF">SAMN04488565_2934</name>
</gene>
<keyword evidence="2 4" id="KW-0808">Transferase</keyword>
<accession>A0A1H1BNG9</accession>
<dbReference type="GO" id="GO:0008887">
    <property type="term" value="F:glycerate kinase activity"/>
    <property type="evidence" value="ECO:0007669"/>
    <property type="project" value="UniProtKB-UniRule"/>
</dbReference>
<comment type="similarity">
    <text evidence="1 4">Belongs to the glycerate kinase type-1 family.</text>
</comment>
<dbReference type="InterPro" id="IPR004381">
    <property type="entry name" value="Glycerate_kinase"/>
</dbReference>
<reference evidence="5 6" key="1">
    <citation type="submission" date="2016-10" db="EMBL/GenBank/DDBJ databases">
        <authorList>
            <person name="de Groot N.N."/>
        </authorList>
    </citation>
    <scope>NUCLEOTIDE SEQUENCE [LARGE SCALE GENOMIC DNA]</scope>
    <source>
        <strain evidence="5 6">DSM 22788</strain>
    </source>
</reference>
<evidence type="ECO:0000256" key="1">
    <source>
        <dbReference type="ARBA" id="ARBA00006284"/>
    </source>
</evidence>
<dbReference type="AlphaFoldDB" id="A0A1H1BNG9"/>
<keyword evidence="3 4" id="KW-0418">Kinase</keyword>
<dbReference type="InterPro" id="IPR018193">
    <property type="entry name" value="Glyc_kinase_flavodox-like_fold"/>
</dbReference>
<dbReference type="EMBL" id="FNKB01000002">
    <property type="protein sequence ID" value="SDQ53403.1"/>
    <property type="molecule type" value="Genomic_DNA"/>
</dbReference>
<dbReference type="PANTHER" id="PTHR21599:SF0">
    <property type="entry name" value="GLYCERATE KINASE"/>
    <property type="match status" value="1"/>
</dbReference>
<dbReference type="PANTHER" id="PTHR21599">
    <property type="entry name" value="GLYCERATE KINASE"/>
    <property type="match status" value="1"/>
</dbReference>